<proteinExistence type="predicted"/>
<dbReference type="AlphaFoldDB" id="A0A6N7KZQ7"/>
<name>A0A6N7KZQ7_9ACTN</name>
<comment type="caution">
    <text evidence="2">The sequence shown here is derived from an EMBL/GenBank/DDBJ whole genome shotgun (WGS) entry which is preliminary data.</text>
</comment>
<feature type="domain" description="SnoaL-like" evidence="1">
    <location>
        <begin position="32"/>
        <end position="138"/>
    </location>
</feature>
<reference evidence="2 3" key="1">
    <citation type="submission" date="2019-09" db="EMBL/GenBank/DDBJ databases">
        <title>Genome Sequences of Streptomyces kaniharaensis ATCC 21070.</title>
        <authorList>
            <person name="Zhu W."/>
            <person name="De Crecy-Lagard V."/>
            <person name="Richards N.G."/>
        </authorList>
    </citation>
    <scope>NUCLEOTIDE SEQUENCE [LARGE SCALE GENOMIC DNA]</scope>
    <source>
        <strain evidence="2 3">SF-557</strain>
    </source>
</reference>
<gene>
    <name evidence="2" type="ORF">F7Q99_27105</name>
</gene>
<evidence type="ECO:0000313" key="3">
    <source>
        <dbReference type="Proteomes" id="UP000450000"/>
    </source>
</evidence>
<protein>
    <submittedName>
        <fullName evidence="2">Nuclear transport factor 2 family protein</fullName>
    </submittedName>
</protein>
<organism evidence="2 3">
    <name type="scientific">Streptomyces kaniharaensis</name>
    <dbReference type="NCBI Taxonomy" id="212423"/>
    <lineage>
        <taxon>Bacteria</taxon>
        <taxon>Bacillati</taxon>
        <taxon>Actinomycetota</taxon>
        <taxon>Actinomycetes</taxon>
        <taxon>Kitasatosporales</taxon>
        <taxon>Streptomycetaceae</taxon>
        <taxon>Streptomyces</taxon>
    </lineage>
</organism>
<sequence length="165" mass="18009">MNEDRSVLLPHEETPVVTLEEPITRERAIGIVRQLAAAKNHQDAQAAAAIYHPEAVLESPTLGSRHEGPAITKVLENWFAFAPDYQVDLDGYALDGRTLCCWGYISLTPAFTVGGAVPNGESARVNAFILFRFREGKVLWESFHFDVAALARQCGVAATDLVGES</sequence>
<dbReference type="Proteomes" id="UP000450000">
    <property type="component" value="Unassembled WGS sequence"/>
</dbReference>
<dbReference type="Pfam" id="PF12680">
    <property type="entry name" value="SnoaL_2"/>
    <property type="match status" value="1"/>
</dbReference>
<dbReference type="SUPFAM" id="SSF54427">
    <property type="entry name" value="NTF2-like"/>
    <property type="match status" value="1"/>
</dbReference>
<evidence type="ECO:0000313" key="2">
    <source>
        <dbReference type="EMBL" id="MQS15837.1"/>
    </source>
</evidence>
<dbReference type="EMBL" id="WBOF01000001">
    <property type="protein sequence ID" value="MQS15837.1"/>
    <property type="molecule type" value="Genomic_DNA"/>
</dbReference>
<evidence type="ECO:0000259" key="1">
    <source>
        <dbReference type="Pfam" id="PF12680"/>
    </source>
</evidence>
<dbReference type="Gene3D" id="3.10.450.50">
    <property type="match status" value="1"/>
</dbReference>
<dbReference type="OrthoDB" id="3687006at2"/>
<dbReference type="InterPro" id="IPR032710">
    <property type="entry name" value="NTF2-like_dom_sf"/>
</dbReference>
<keyword evidence="3" id="KW-1185">Reference proteome</keyword>
<accession>A0A6N7KZQ7</accession>
<dbReference type="InterPro" id="IPR037401">
    <property type="entry name" value="SnoaL-like"/>
</dbReference>